<evidence type="ECO:0000256" key="5">
    <source>
        <dbReference type="ARBA" id="ARBA00022840"/>
    </source>
</evidence>
<dbReference type="InterPro" id="IPR003018">
    <property type="entry name" value="GAF"/>
</dbReference>
<dbReference type="PROSITE" id="PS00676">
    <property type="entry name" value="SIGMA54_INTERACT_2"/>
    <property type="match status" value="1"/>
</dbReference>
<evidence type="ECO:0000313" key="14">
    <source>
        <dbReference type="EMBL" id="MEX3753976.1"/>
    </source>
</evidence>
<dbReference type="Pfam" id="PF25601">
    <property type="entry name" value="AAA_lid_14"/>
    <property type="match status" value="1"/>
</dbReference>
<feature type="domain" description="Sigma-54 factor interaction" evidence="13">
    <location>
        <begin position="202"/>
        <end position="430"/>
    </location>
</feature>
<dbReference type="RefSeq" id="WP_368580693.1">
    <property type="nucleotide sequence ID" value="NZ_JBFPKB010000024.1"/>
</dbReference>
<dbReference type="InterPro" id="IPR025662">
    <property type="entry name" value="Sigma_54_int_dom_ATP-bd_1"/>
</dbReference>
<keyword evidence="8 12" id="KW-0238">DNA-binding</keyword>
<name>A0ABV3WL68_9BURK</name>
<dbReference type="SMART" id="SM00382">
    <property type="entry name" value="AAA"/>
    <property type="match status" value="1"/>
</dbReference>
<evidence type="ECO:0000256" key="1">
    <source>
        <dbReference type="ARBA" id="ARBA00002167"/>
    </source>
</evidence>
<keyword evidence="4" id="KW-0547">Nucleotide-binding</keyword>
<keyword evidence="11 12" id="KW-0535">Nitrogen fixation</keyword>
<gene>
    <name evidence="14" type="primary">nifA</name>
    <name evidence="14" type="ORF">AB3X84_28770</name>
</gene>
<dbReference type="InterPro" id="IPR025944">
    <property type="entry name" value="Sigma_54_int_dom_CS"/>
</dbReference>
<dbReference type="InterPro" id="IPR029016">
    <property type="entry name" value="GAF-like_dom_sf"/>
</dbReference>
<evidence type="ECO:0000259" key="13">
    <source>
        <dbReference type="PROSITE" id="PS50045"/>
    </source>
</evidence>
<evidence type="ECO:0000313" key="15">
    <source>
        <dbReference type="Proteomes" id="UP001558535"/>
    </source>
</evidence>
<reference evidence="14 15" key="1">
    <citation type="submission" date="2024-07" db="EMBL/GenBank/DDBJ databases">
        <title>A survey of Mimosa microsymbionts across Brazilian biomes reveals a high diversity of Paraburkholderia nodulating endemic species, but also that Cupriavidus is common as a symbiont of widespread species.</title>
        <authorList>
            <person name="Rouws L."/>
            <person name="Barauna A."/>
            <person name="Beukes C."/>
            <person name="Rouws J.R.C."/>
            <person name="De Faria S.M."/>
            <person name="Gross E."/>
            <person name="Bueno Dos Reis Junior F."/>
            <person name="Simon M.F."/>
            <person name="Maluk M."/>
            <person name="Odee D.W."/>
            <person name="Kenicer G."/>
            <person name="Young J.P.W."/>
            <person name="Reis V.M."/>
            <person name="Zilli J."/>
            <person name="James E.K."/>
        </authorList>
    </citation>
    <scope>NUCLEOTIDE SEQUENCE [LARGE SCALE GENOMIC DNA]</scope>
    <source>
        <strain evidence="14 15">BR14375</strain>
    </source>
</reference>
<comment type="caution">
    <text evidence="14">The sequence shown here is derived from an EMBL/GenBank/DDBJ whole genome shotgun (WGS) entry which is preliminary data.</text>
</comment>
<protein>
    <recommendedName>
        <fullName evidence="3 12">Nif-specific regulatory protein</fullName>
    </recommendedName>
</protein>
<organism evidence="14 15">
    <name type="scientific">Paraburkholderia phenoliruptrix</name>
    <dbReference type="NCBI Taxonomy" id="252970"/>
    <lineage>
        <taxon>Bacteria</taxon>
        <taxon>Pseudomonadati</taxon>
        <taxon>Pseudomonadota</taxon>
        <taxon>Betaproteobacteria</taxon>
        <taxon>Burkholderiales</taxon>
        <taxon>Burkholderiaceae</taxon>
        <taxon>Paraburkholderia</taxon>
    </lineage>
</organism>
<dbReference type="Pfam" id="PF13185">
    <property type="entry name" value="GAF_2"/>
    <property type="match status" value="1"/>
</dbReference>
<evidence type="ECO:0000256" key="9">
    <source>
        <dbReference type="ARBA" id="ARBA00023159"/>
    </source>
</evidence>
<evidence type="ECO:0000256" key="11">
    <source>
        <dbReference type="ARBA" id="ARBA00023231"/>
    </source>
</evidence>
<dbReference type="PROSITE" id="PS00688">
    <property type="entry name" value="SIGMA54_INTERACT_3"/>
    <property type="match status" value="1"/>
</dbReference>
<keyword evidence="6 12" id="KW-0902">Two-component regulatory system</keyword>
<dbReference type="Pfam" id="PF02954">
    <property type="entry name" value="HTH_8"/>
    <property type="match status" value="1"/>
</dbReference>
<keyword evidence="9 12" id="KW-0010">Activator</keyword>
<evidence type="ECO:0000256" key="10">
    <source>
        <dbReference type="ARBA" id="ARBA00023163"/>
    </source>
</evidence>
<comment type="subunit">
    <text evidence="2 12">Interacts with sigma-54.</text>
</comment>
<dbReference type="Proteomes" id="UP001558535">
    <property type="component" value="Unassembled WGS sequence"/>
</dbReference>
<keyword evidence="15" id="KW-1185">Reference proteome</keyword>
<keyword evidence="7 12" id="KW-0805">Transcription regulation</keyword>
<evidence type="ECO:0000256" key="2">
    <source>
        <dbReference type="ARBA" id="ARBA00011135"/>
    </source>
</evidence>
<dbReference type="Gene3D" id="3.30.450.40">
    <property type="match status" value="1"/>
</dbReference>
<keyword evidence="5" id="KW-0067">ATP-binding</keyword>
<dbReference type="CDD" id="cd00009">
    <property type="entry name" value="AAA"/>
    <property type="match status" value="1"/>
</dbReference>
<dbReference type="PROSITE" id="PS50045">
    <property type="entry name" value="SIGMA54_INTERACT_4"/>
    <property type="match status" value="1"/>
</dbReference>
<evidence type="ECO:0000256" key="3">
    <source>
        <dbReference type="ARBA" id="ARBA00015308"/>
    </source>
</evidence>
<accession>A0ABV3WL68</accession>
<keyword evidence="10 12" id="KW-0804">Transcription</keyword>
<dbReference type="InterPro" id="IPR002078">
    <property type="entry name" value="Sigma_54_int"/>
</dbReference>
<evidence type="ECO:0000256" key="6">
    <source>
        <dbReference type="ARBA" id="ARBA00023012"/>
    </source>
</evidence>
<dbReference type="Gene3D" id="1.10.10.60">
    <property type="entry name" value="Homeodomain-like"/>
    <property type="match status" value="1"/>
</dbReference>
<dbReference type="InterPro" id="IPR058031">
    <property type="entry name" value="AAA_lid_NorR"/>
</dbReference>
<dbReference type="InterPro" id="IPR003593">
    <property type="entry name" value="AAA+_ATPase"/>
</dbReference>
<dbReference type="InterPro" id="IPR002197">
    <property type="entry name" value="HTH_Fis"/>
</dbReference>
<dbReference type="InterPro" id="IPR025943">
    <property type="entry name" value="Sigma_54_int_dom_ATP-bd_2"/>
</dbReference>
<dbReference type="SUPFAM" id="SSF52540">
    <property type="entry name" value="P-loop containing nucleoside triphosphate hydrolases"/>
    <property type="match status" value="1"/>
</dbReference>
<evidence type="ECO:0000256" key="8">
    <source>
        <dbReference type="ARBA" id="ARBA00023125"/>
    </source>
</evidence>
<comment type="function">
    <text evidence="1 12">Required for activation of most nif operons, which are directly involved in nitrogen fixation.</text>
</comment>
<dbReference type="SUPFAM" id="SSF55781">
    <property type="entry name" value="GAF domain-like"/>
    <property type="match status" value="1"/>
</dbReference>
<dbReference type="InterPro" id="IPR010113">
    <property type="entry name" value="Nif-specific_regulatory_prot"/>
</dbReference>
<evidence type="ECO:0000256" key="4">
    <source>
        <dbReference type="ARBA" id="ARBA00022741"/>
    </source>
</evidence>
<dbReference type="SUPFAM" id="SSF46689">
    <property type="entry name" value="Homeodomain-like"/>
    <property type="match status" value="1"/>
</dbReference>
<proteinExistence type="predicted"/>
<dbReference type="PRINTS" id="PR01590">
    <property type="entry name" value="HTHFIS"/>
</dbReference>
<dbReference type="PROSITE" id="PS00675">
    <property type="entry name" value="SIGMA54_INTERACT_1"/>
    <property type="match status" value="1"/>
</dbReference>
<dbReference type="Gene3D" id="3.40.50.300">
    <property type="entry name" value="P-loop containing nucleotide triphosphate hydrolases"/>
    <property type="match status" value="1"/>
</dbReference>
<dbReference type="PANTHER" id="PTHR32071">
    <property type="entry name" value="TRANSCRIPTIONAL REGULATORY PROTEIN"/>
    <property type="match status" value="1"/>
</dbReference>
<dbReference type="EMBL" id="JBFPKE010000021">
    <property type="protein sequence ID" value="MEX3753976.1"/>
    <property type="molecule type" value="Genomic_DNA"/>
</dbReference>
<dbReference type="Gene3D" id="1.10.8.60">
    <property type="match status" value="1"/>
</dbReference>
<evidence type="ECO:0000256" key="7">
    <source>
        <dbReference type="ARBA" id="ARBA00023015"/>
    </source>
</evidence>
<dbReference type="Pfam" id="PF00158">
    <property type="entry name" value="Sigma54_activat"/>
    <property type="match status" value="1"/>
</dbReference>
<dbReference type="NCBIfam" id="TIGR01817">
    <property type="entry name" value="nifA"/>
    <property type="match status" value="1"/>
</dbReference>
<sequence>MPQCHVNEIPCEFNVVYEVVKTLTSSRDAKQTLERSLRYLSCARGWRSAFIAVATPDGRLGGLCGAGLSEDWRERMRFLPNEGVVAQIHTNDSAVVVPKLRDEPLLVDSMGVFDESEGEHVALLGAPIRYEGRSLGVLVAFCDNPDGQRVFASDLELMNVVAAPMGQALLLYQDTRPMYDGARGEASRQPKTTHTLYQLDNAVGESEPMQRVFSQVHQVAPTRTTVLLRGESGTGKELIARAIYGLSPRKDQSFISVNCAALTESLLESELFGHEKGAFTGAQYQRKGRFELAHGGTLFLDEIGDISPSFQAKLLRVLQEREFERVGGTTPVRVDVRLIVATNRNLEQMVKAGEFRADLYYRINVVSILLPPLRERREDIPAMAQYFLNRFNSDNGRSLHFSDEALRVLSNCYWPGNVRELENCVERTATMAHHDTIDRFSFLCEKDRCLTKVLHHVEREDAVRPARTLGAAQDEMANALAGVSAGDYNGGRFSMPGTVERPGSEREQLVWAMERCGWVQAKAARLLDITPRQIGYALRKHGIKLRRF</sequence>
<dbReference type="InterPro" id="IPR009057">
    <property type="entry name" value="Homeodomain-like_sf"/>
</dbReference>
<dbReference type="PANTHER" id="PTHR32071:SF117">
    <property type="entry name" value="PTS-DEPENDENT DIHYDROXYACETONE KINASE OPERON REGULATORY PROTEIN-RELATED"/>
    <property type="match status" value="1"/>
</dbReference>
<dbReference type="InterPro" id="IPR027417">
    <property type="entry name" value="P-loop_NTPase"/>
</dbReference>
<evidence type="ECO:0000256" key="12">
    <source>
        <dbReference type="RuleBase" id="RU368029"/>
    </source>
</evidence>